<dbReference type="InterPro" id="IPR006073">
    <property type="entry name" value="GTP-bd"/>
</dbReference>
<dbReference type="EMBL" id="MU070211">
    <property type="protein sequence ID" value="KAF5829049.1"/>
    <property type="molecule type" value="Genomic_DNA"/>
</dbReference>
<organism evidence="3 4">
    <name type="scientific">Dunaliella salina</name>
    <name type="common">Green alga</name>
    <name type="synonym">Protococcus salinus</name>
    <dbReference type="NCBI Taxonomy" id="3046"/>
    <lineage>
        <taxon>Eukaryota</taxon>
        <taxon>Viridiplantae</taxon>
        <taxon>Chlorophyta</taxon>
        <taxon>core chlorophytes</taxon>
        <taxon>Chlorophyceae</taxon>
        <taxon>CS clade</taxon>
        <taxon>Chlamydomonadales</taxon>
        <taxon>Dunaliellaceae</taxon>
        <taxon>Dunaliella</taxon>
    </lineage>
</organism>
<dbReference type="Proteomes" id="UP000815325">
    <property type="component" value="Unassembled WGS sequence"/>
</dbReference>
<comment type="caution">
    <text evidence="3">The sequence shown here is derived from an EMBL/GenBank/DDBJ whole genome shotgun (WGS) entry which is preliminary data.</text>
</comment>
<keyword evidence="4" id="KW-1185">Reference proteome</keyword>
<accession>A0ABQ7G368</accession>
<evidence type="ECO:0000256" key="1">
    <source>
        <dbReference type="SAM" id="MobiDB-lite"/>
    </source>
</evidence>
<evidence type="ECO:0000259" key="2">
    <source>
        <dbReference type="Pfam" id="PF01926"/>
    </source>
</evidence>
<name>A0ABQ7G368_DUNSA</name>
<dbReference type="CDD" id="cd09912">
    <property type="entry name" value="DLP_2"/>
    <property type="match status" value="1"/>
</dbReference>
<protein>
    <recommendedName>
        <fullName evidence="2">G domain-containing protein</fullName>
    </recommendedName>
</protein>
<dbReference type="PANTHER" id="PTHR43681">
    <property type="entry name" value="TRANSMEMBRANE GTPASE FZO"/>
    <property type="match status" value="1"/>
</dbReference>
<proteinExistence type="predicted"/>
<gene>
    <name evidence="3" type="ORF">DUNSADRAFT_16642</name>
</gene>
<feature type="region of interest" description="Disordered" evidence="1">
    <location>
        <begin position="542"/>
        <end position="562"/>
    </location>
</feature>
<dbReference type="Pfam" id="PF01926">
    <property type="entry name" value="MMR_HSR1"/>
    <property type="match status" value="1"/>
</dbReference>
<evidence type="ECO:0000313" key="4">
    <source>
        <dbReference type="Proteomes" id="UP000815325"/>
    </source>
</evidence>
<dbReference type="PANTHER" id="PTHR43681:SF1">
    <property type="entry name" value="SARCALUMENIN"/>
    <property type="match status" value="1"/>
</dbReference>
<sequence length="760" mass="81867">MQLVLLRRAAQRLAGPILAAQGNTPNACSTNSSKPHAEGCQIQLVLLRRAAQRLAGPILAAQGNTPNACPTNSTTFLCCTRKCKRLLYRPQACMVRIHVQLVLLKDAVKQLDDPFLVVVVGEFNSGKSSVINSLLGKKFLAEGILPTTNEISILKYSDEEGAETRVEQQADGLYVKSFPSKLLEEMHIVDTPGTNVILERQQRLTEEYVPRADLVLFVMSVDRAFSESEVRFLDYIRQWRKKVVFVINKADMLTSPQEVEQVKSFVSNNAARVLKLDHPPVIAVSSRSAMRAKEAAMKGDPSGSGLSCDSALLAQNPDWESSGFAAFERLIYNFLVGTSSQHQGSAQDPVLSGTGEGVRLKLQTPLFVADALIGAAGQRLQAELSAVKAELAAVRMVSQQLARFRVDMEKDALAQRQLLQKVLSTATSRTDAFIDRTLALSNASQLAAYITGGKAKENLTGKSLEKFEAEAVGTSFERLKEAVEEHSRWLVTNCEAQLSYYQSFVQQRIQEAEASGRPLPQRASAAPSAILSAASSNVLQIGGLNPPPKPAASAASPAAQGQLQLTGDDEALSTNPATMSQAAAAADDYVQQLTLARQKGLGSAALVWKTVEGFDMRAAVTLLDEEIREAVLGTATTAVGAPAAGLVATSIISNTLEDFLVMGMASLAAYASVLNLPLRRAEIKGKVAKLAGNFVEAVQGRMQAQVNEAVDFSVKAIETAVTPLEEVSAEEVARLEAMEAQRLVLIDAVRELQRRVANLE</sequence>
<dbReference type="SUPFAM" id="SSF52540">
    <property type="entry name" value="P-loop containing nucleoside triphosphate hydrolases"/>
    <property type="match status" value="1"/>
</dbReference>
<evidence type="ECO:0000313" key="3">
    <source>
        <dbReference type="EMBL" id="KAF5829049.1"/>
    </source>
</evidence>
<dbReference type="Gene3D" id="3.40.50.300">
    <property type="entry name" value="P-loop containing nucleotide triphosphate hydrolases"/>
    <property type="match status" value="1"/>
</dbReference>
<dbReference type="InterPro" id="IPR051943">
    <property type="entry name" value="TRAFAC_Dynamin-like_GTPase"/>
</dbReference>
<reference evidence="3" key="1">
    <citation type="submission" date="2017-08" db="EMBL/GenBank/DDBJ databases">
        <authorList>
            <person name="Polle J.E."/>
            <person name="Barry K."/>
            <person name="Cushman J."/>
            <person name="Schmutz J."/>
            <person name="Tran D."/>
            <person name="Hathwaick L.T."/>
            <person name="Yim W.C."/>
            <person name="Jenkins J."/>
            <person name="Mckie-Krisberg Z.M."/>
            <person name="Prochnik S."/>
            <person name="Lindquist E."/>
            <person name="Dockter R.B."/>
            <person name="Adam C."/>
            <person name="Molina H."/>
            <person name="Bunkerborg J."/>
            <person name="Jin E."/>
            <person name="Buchheim M."/>
            <person name="Magnuson J."/>
        </authorList>
    </citation>
    <scope>NUCLEOTIDE SEQUENCE</scope>
    <source>
        <strain evidence="3">CCAP 19/18</strain>
    </source>
</reference>
<dbReference type="InterPro" id="IPR027417">
    <property type="entry name" value="P-loop_NTPase"/>
</dbReference>
<feature type="domain" description="G" evidence="2">
    <location>
        <begin position="117"/>
        <end position="249"/>
    </location>
</feature>